<accession>A0A1Y1T243</accession>
<dbReference type="AlphaFoldDB" id="A0A1Y1T243"/>
<feature type="signal peptide" evidence="1">
    <location>
        <begin position="1"/>
        <end position="21"/>
    </location>
</feature>
<evidence type="ECO:0000256" key="1">
    <source>
        <dbReference type="SAM" id="SignalP"/>
    </source>
</evidence>
<evidence type="ECO:0008006" key="4">
    <source>
        <dbReference type="Google" id="ProtNLM"/>
    </source>
</evidence>
<dbReference type="Proteomes" id="UP000192746">
    <property type="component" value="Unassembled WGS sequence"/>
</dbReference>
<proteinExistence type="predicted"/>
<evidence type="ECO:0000313" key="2">
    <source>
        <dbReference type="EMBL" id="ORL45089.1"/>
    </source>
</evidence>
<dbReference type="EMBL" id="ARYN01000011">
    <property type="protein sequence ID" value="ORL45089.1"/>
    <property type="molecule type" value="Genomic_DNA"/>
</dbReference>
<keyword evidence="3" id="KW-1185">Reference proteome</keyword>
<comment type="caution">
    <text evidence="2">The sequence shown here is derived from an EMBL/GenBank/DDBJ whole genome shotgun (WGS) entry which is preliminary data.</text>
</comment>
<keyword evidence="1" id="KW-0732">Signal</keyword>
<protein>
    <recommendedName>
        <fullName evidence="4">Lipoprotein</fullName>
    </recommendedName>
</protein>
<feature type="chain" id="PRO_5013322223" description="Lipoprotein" evidence="1">
    <location>
        <begin position="22"/>
        <end position="139"/>
    </location>
</feature>
<evidence type="ECO:0000313" key="3">
    <source>
        <dbReference type="Proteomes" id="UP000192746"/>
    </source>
</evidence>
<reference evidence="2 3" key="1">
    <citation type="submission" date="2013-04" db="EMBL/GenBank/DDBJ databases">
        <title>Zunongwangia sp. 22II14-10F7 Genome Sequencing.</title>
        <authorList>
            <person name="Lai Q."/>
            <person name="Shao Z."/>
        </authorList>
    </citation>
    <scope>NUCLEOTIDE SEQUENCE [LARGE SCALE GENOMIC DNA]</scope>
    <source>
        <strain evidence="2 3">22II14-10F7</strain>
    </source>
</reference>
<dbReference type="PROSITE" id="PS51257">
    <property type="entry name" value="PROKAR_LIPOPROTEIN"/>
    <property type="match status" value="1"/>
</dbReference>
<gene>
    <name evidence="2" type="ORF">IIF7_13290</name>
</gene>
<name>A0A1Y1T243_9FLAO</name>
<organism evidence="2 3">
    <name type="scientific">Zunongwangia atlantica 22II14-10F7</name>
    <dbReference type="NCBI Taxonomy" id="1185767"/>
    <lineage>
        <taxon>Bacteria</taxon>
        <taxon>Pseudomonadati</taxon>
        <taxon>Bacteroidota</taxon>
        <taxon>Flavobacteriia</taxon>
        <taxon>Flavobacteriales</taxon>
        <taxon>Flavobacteriaceae</taxon>
        <taxon>Zunongwangia</taxon>
    </lineage>
</organism>
<sequence>MVNMKCLISLFIICFFLISCGDSDSKYITSITNNTDYKIIVQIFQDTTIICESFQETIIEDNWGRSVKEMNCAVPDIFLNGDAEIIIDDGNKILTKNIIDDKNWICIGEEDWSLIMVGSFYNEIKTTFIVNQEDITKAK</sequence>